<reference evidence="9 10" key="1">
    <citation type="submission" date="2024-02" db="EMBL/GenBank/DDBJ databases">
        <title>Herpetosiphon gulosus NBRC 112829.</title>
        <authorList>
            <person name="Ichikawa N."/>
            <person name="Katano-Makiyama Y."/>
            <person name="Hidaka K."/>
        </authorList>
    </citation>
    <scope>NUCLEOTIDE SEQUENCE [LARGE SCALE GENOMIC DNA]</scope>
    <source>
        <strain evidence="9 10">NBRC 112829</strain>
    </source>
</reference>
<accession>A0ABP9WX25</accession>
<dbReference type="InterPro" id="IPR000965">
    <property type="entry name" value="GPR_dom"/>
</dbReference>
<dbReference type="PANTHER" id="PTHR11063:SF8">
    <property type="entry name" value="DELTA-1-PYRROLINE-5-CARBOXYLATE SYNTHASE"/>
    <property type="match status" value="1"/>
</dbReference>
<dbReference type="PIRSF" id="PIRSF000151">
    <property type="entry name" value="GPR"/>
    <property type="match status" value="1"/>
</dbReference>
<dbReference type="NCBIfam" id="NF001221">
    <property type="entry name" value="PRK00197.1"/>
    <property type="match status" value="1"/>
</dbReference>
<sequence length="420" mass="45402">MLEAMGQRAKLAARILARTTTAQRNAAVEAMAEELSLDRESILSANEADMRLGREAGLTPALLDRLLLNEQRLETIANDVRTVAVLPDPVGEIFEQGVLPNGLRIEKRRVPLGVVGVIYEARPNVTADVAALCIKAGSAVILRGGKEITRSAGALVQALRRALERVDLPADALQLIDNPDRELVRGLLTLDRYVDMIIPRGGSGLHDFCRKTATIPVITGGIGVCHAYIDHTAPLEQVVPIIVNAKVQRPSVCNSLETVLIERSAAAKVLPRLGAALYENKVELRCDPESLAILREAGSADWHLVAAQPADFGQEFSALILAVRVVDGLDQAIEHIDNYGTDHSDTILSHDPAAIERFLNEVDSAVVYANSSTRFTDGSQMGLGAEIAISTQKLHARGPMALRELTSYKWVVRGAGHIRD</sequence>
<evidence type="ECO:0000256" key="1">
    <source>
        <dbReference type="ARBA" id="ARBA00004985"/>
    </source>
</evidence>
<keyword evidence="2 7" id="KW-0028">Amino-acid biosynthesis</keyword>
<evidence type="ECO:0000256" key="6">
    <source>
        <dbReference type="ARBA" id="ARBA00049024"/>
    </source>
</evidence>
<comment type="caution">
    <text evidence="9">The sequence shown here is derived from an EMBL/GenBank/DDBJ whole genome shotgun (WGS) entry which is preliminary data.</text>
</comment>
<dbReference type="CDD" id="cd07079">
    <property type="entry name" value="ALDH_F18-19_ProA-GPR"/>
    <property type="match status" value="1"/>
</dbReference>
<dbReference type="Proteomes" id="UP001428290">
    <property type="component" value="Unassembled WGS sequence"/>
</dbReference>
<dbReference type="Gene3D" id="3.40.309.10">
    <property type="entry name" value="Aldehyde Dehydrogenase, Chain A, domain 2"/>
    <property type="match status" value="1"/>
</dbReference>
<dbReference type="Pfam" id="PF00171">
    <property type="entry name" value="Aldedh"/>
    <property type="match status" value="1"/>
</dbReference>
<dbReference type="NCBIfam" id="TIGR00407">
    <property type="entry name" value="proA"/>
    <property type="match status" value="1"/>
</dbReference>
<dbReference type="InterPro" id="IPR012134">
    <property type="entry name" value="Glu-5-SA_DH"/>
</dbReference>
<proteinExistence type="inferred from homology"/>
<dbReference type="PANTHER" id="PTHR11063">
    <property type="entry name" value="GLUTAMATE SEMIALDEHYDE DEHYDROGENASE"/>
    <property type="match status" value="1"/>
</dbReference>
<keyword evidence="10" id="KW-1185">Reference proteome</keyword>
<dbReference type="InterPro" id="IPR016162">
    <property type="entry name" value="Ald_DH_N"/>
</dbReference>
<organism evidence="9 10">
    <name type="scientific">Herpetosiphon gulosus</name>
    <dbReference type="NCBI Taxonomy" id="1973496"/>
    <lineage>
        <taxon>Bacteria</taxon>
        <taxon>Bacillati</taxon>
        <taxon>Chloroflexota</taxon>
        <taxon>Chloroflexia</taxon>
        <taxon>Herpetosiphonales</taxon>
        <taxon>Herpetosiphonaceae</taxon>
        <taxon>Herpetosiphon</taxon>
    </lineage>
</organism>
<dbReference type="InterPro" id="IPR016161">
    <property type="entry name" value="Ald_DH/histidinol_DH"/>
</dbReference>
<gene>
    <name evidence="7 9" type="primary">proA</name>
    <name evidence="9" type="ORF">Hgul01_01454</name>
</gene>
<keyword evidence="3 7" id="KW-0641">Proline biosynthesis</keyword>
<evidence type="ECO:0000256" key="2">
    <source>
        <dbReference type="ARBA" id="ARBA00022605"/>
    </source>
</evidence>
<evidence type="ECO:0000256" key="3">
    <source>
        <dbReference type="ARBA" id="ARBA00022650"/>
    </source>
</evidence>
<comment type="similarity">
    <text evidence="7">Belongs to the gamma-glutamyl phosphate reductase family.</text>
</comment>
<evidence type="ECO:0000313" key="9">
    <source>
        <dbReference type="EMBL" id="GAA5527664.1"/>
    </source>
</evidence>
<keyword evidence="7" id="KW-0963">Cytoplasm</keyword>
<name>A0ABP9WX25_9CHLR</name>
<dbReference type="InterPro" id="IPR020593">
    <property type="entry name" value="G-glutamylP_reductase_CS"/>
</dbReference>
<feature type="domain" description="Aldehyde dehydrogenase" evidence="8">
    <location>
        <begin position="6"/>
        <end position="285"/>
    </location>
</feature>
<comment type="catalytic activity">
    <reaction evidence="6 7">
        <text>L-glutamate 5-semialdehyde + phosphate + NADP(+) = L-glutamyl 5-phosphate + NADPH + H(+)</text>
        <dbReference type="Rhea" id="RHEA:19541"/>
        <dbReference type="ChEBI" id="CHEBI:15378"/>
        <dbReference type="ChEBI" id="CHEBI:43474"/>
        <dbReference type="ChEBI" id="CHEBI:57783"/>
        <dbReference type="ChEBI" id="CHEBI:58066"/>
        <dbReference type="ChEBI" id="CHEBI:58274"/>
        <dbReference type="ChEBI" id="CHEBI:58349"/>
        <dbReference type="EC" id="1.2.1.41"/>
    </reaction>
</comment>
<dbReference type="EMBL" id="BAABRU010000004">
    <property type="protein sequence ID" value="GAA5527664.1"/>
    <property type="molecule type" value="Genomic_DNA"/>
</dbReference>
<keyword evidence="4 7" id="KW-0521">NADP</keyword>
<protein>
    <recommendedName>
        <fullName evidence="7">Gamma-glutamyl phosphate reductase</fullName>
        <shortName evidence="7">GPR</shortName>
        <ecNumber evidence="7">1.2.1.41</ecNumber>
    </recommendedName>
    <alternativeName>
        <fullName evidence="7">Glutamate-5-semialdehyde dehydrogenase</fullName>
    </alternativeName>
    <alternativeName>
        <fullName evidence="7">Glutamyl-gamma-semialdehyde dehydrogenase</fullName>
        <shortName evidence="7">GSA dehydrogenase</shortName>
    </alternativeName>
</protein>
<evidence type="ECO:0000256" key="5">
    <source>
        <dbReference type="ARBA" id="ARBA00023002"/>
    </source>
</evidence>
<dbReference type="InterPro" id="IPR016163">
    <property type="entry name" value="Ald_DH_C"/>
</dbReference>
<dbReference type="PROSITE" id="PS01223">
    <property type="entry name" value="PROA"/>
    <property type="match status" value="1"/>
</dbReference>
<dbReference type="HAMAP" id="MF_00412">
    <property type="entry name" value="ProA"/>
    <property type="match status" value="1"/>
</dbReference>
<comment type="pathway">
    <text evidence="1 7">Amino-acid biosynthesis; L-proline biosynthesis; L-glutamate 5-semialdehyde from L-glutamate: step 2/2.</text>
</comment>
<dbReference type="SUPFAM" id="SSF53720">
    <property type="entry name" value="ALDH-like"/>
    <property type="match status" value="1"/>
</dbReference>
<evidence type="ECO:0000256" key="4">
    <source>
        <dbReference type="ARBA" id="ARBA00022857"/>
    </source>
</evidence>
<comment type="subcellular location">
    <subcellularLocation>
        <location evidence="7">Cytoplasm</location>
    </subcellularLocation>
</comment>
<evidence type="ECO:0000313" key="10">
    <source>
        <dbReference type="Proteomes" id="UP001428290"/>
    </source>
</evidence>
<dbReference type="InterPro" id="IPR015590">
    <property type="entry name" value="Aldehyde_DH_dom"/>
</dbReference>
<keyword evidence="5 7" id="KW-0560">Oxidoreductase</keyword>
<comment type="function">
    <text evidence="7">Catalyzes the NADPH-dependent reduction of L-glutamate 5-phosphate into L-glutamate 5-semialdehyde and phosphate. The product spontaneously undergoes cyclization to form 1-pyrroline-5-carboxylate.</text>
</comment>
<dbReference type="EC" id="1.2.1.41" evidence="7"/>
<evidence type="ECO:0000256" key="7">
    <source>
        <dbReference type="HAMAP-Rule" id="MF_00412"/>
    </source>
</evidence>
<evidence type="ECO:0000259" key="8">
    <source>
        <dbReference type="Pfam" id="PF00171"/>
    </source>
</evidence>
<dbReference type="Gene3D" id="3.40.605.10">
    <property type="entry name" value="Aldehyde Dehydrogenase, Chain A, domain 1"/>
    <property type="match status" value="1"/>
</dbReference>
<dbReference type="RefSeq" id="WP_345721285.1">
    <property type="nucleotide sequence ID" value="NZ_BAABRU010000004.1"/>
</dbReference>